<dbReference type="Pfam" id="PF02893">
    <property type="entry name" value="GRAM"/>
    <property type="match status" value="1"/>
</dbReference>
<evidence type="ECO:0000313" key="3">
    <source>
        <dbReference type="Proteomes" id="UP000199183"/>
    </source>
</evidence>
<dbReference type="AlphaFoldDB" id="A0A1H4L468"/>
<evidence type="ECO:0000313" key="2">
    <source>
        <dbReference type="EMBL" id="SEB65493.1"/>
    </source>
</evidence>
<dbReference type="Proteomes" id="UP000199183">
    <property type="component" value="Unassembled WGS sequence"/>
</dbReference>
<gene>
    <name evidence="2" type="ORF">SAMN04489806_1417</name>
</gene>
<dbReference type="EMBL" id="FNRY01000001">
    <property type="protein sequence ID" value="SEB65493.1"/>
    <property type="molecule type" value="Genomic_DNA"/>
</dbReference>
<reference evidence="2 3" key="1">
    <citation type="submission" date="2016-10" db="EMBL/GenBank/DDBJ databases">
        <authorList>
            <person name="de Groot N.N."/>
        </authorList>
    </citation>
    <scope>NUCLEOTIDE SEQUENCE [LARGE SCALE GENOMIC DNA]</scope>
    <source>
        <strain evidence="2 3">DSM 21799</strain>
    </source>
</reference>
<organism evidence="2 3">
    <name type="scientific">Paramicrobacterium humi</name>
    <dbReference type="NCBI Taxonomy" id="640635"/>
    <lineage>
        <taxon>Bacteria</taxon>
        <taxon>Bacillati</taxon>
        <taxon>Actinomycetota</taxon>
        <taxon>Actinomycetes</taxon>
        <taxon>Micrococcales</taxon>
        <taxon>Microbacteriaceae</taxon>
        <taxon>Paramicrobacterium</taxon>
    </lineage>
</organism>
<feature type="domain" description="GRAM" evidence="1">
    <location>
        <begin position="17"/>
        <end position="103"/>
    </location>
</feature>
<proteinExistence type="predicted"/>
<accession>A0A1H4L468</accession>
<dbReference type="InterPro" id="IPR011993">
    <property type="entry name" value="PH-like_dom_sf"/>
</dbReference>
<keyword evidence="3" id="KW-1185">Reference proteome</keyword>
<dbReference type="InterPro" id="IPR004182">
    <property type="entry name" value="GRAM"/>
</dbReference>
<protein>
    <submittedName>
        <fullName evidence="2">GRAM domain-containing protein</fullName>
    </submittedName>
</protein>
<evidence type="ECO:0000259" key="1">
    <source>
        <dbReference type="Pfam" id="PF02893"/>
    </source>
</evidence>
<name>A0A1H4L468_9MICO</name>
<sequence>MAGFAAIEKTLGMDIALDPDEILVRKSGANLQRGLETVGGHLFLTDQRLVFRPHGFNVQSGVTDIPLADIVGTRLAWTKLFGKIPLAPNTLEVQTAAGVEFAFVVSRRTEWASALEACLPDT</sequence>
<dbReference type="Gene3D" id="2.30.29.30">
    <property type="entry name" value="Pleckstrin-homology domain (PH domain)/Phosphotyrosine-binding domain (PTB)"/>
    <property type="match status" value="1"/>
</dbReference>